<name>A0A7V8EJB0_PSEPU</name>
<dbReference type="AlphaFoldDB" id="A0A7V8EJB0"/>
<reference evidence="1 2" key="1">
    <citation type="submission" date="2019-12" db="EMBL/GenBank/DDBJ databases">
        <authorList>
            <person name="Woiski C."/>
        </authorList>
    </citation>
    <scope>NUCLEOTIDE SEQUENCE [LARGE SCALE GENOMIC DNA]</scope>
    <source>
        <strain evidence="1 2">BOE100</strain>
    </source>
</reference>
<gene>
    <name evidence="1" type="ORF">GN299_05250</name>
</gene>
<protein>
    <submittedName>
        <fullName evidence="1">Uncharacterized protein</fullName>
    </submittedName>
</protein>
<dbReference type="Proteomes" id="UP000442695">
    <property type="component" value="Unassembled WGS sequence"/>
</dbReference>
<accession>A0A7V8EJB0</accession>
<dbReference type="EMBL" id="WOWR01000004">
    <property type="protein sequence ID" value="KAF0255883.1"/>
    <property type="molecule type" value="Genomic_DNA"/>
</dbReference>
<organism evidence="1 2">
    <name type="scientific">Pseudomonas putida</name>
    <name type="common">Arthrobacter siderocapsulatus</name>
    <dbReference type="NCBI Taxonomy" id="303"/>
    <lineage>
        <taxon>Bacteria</taxon>
        <taxon>Pseudomonadati</taxon>
        <taxon>Pseudomonadota</taxon>
        <taxon>Gammaproteobacteria</taxon>
        <taxon>Pseudomonadales</taxon>
        <taxon>Pseudomonadaceae</taxon>
        <taxon>Pseudomonas</taxon>
    </lineage>
</organism>
<sequence length="59" mass="6763">MSEVTMLINIDFIRQDSVREALTINVVTTGEMPTDQSLVEIISKEVKQHLSKYPWESPN</sequence>
<evidence type="ECO:0000313" key="1">
    <source>
        <dbReference type="EMBL" id="KAF0255883.1"/>
    </source>
</evidence>
<comment type="caution">
    <text evidence="1">The sequence shown here is derived from an EMBL/GenBank/DDBJ whole genome shotgun (WGS) entry which is preliminary data.</text>
</comment>
<dbReference type="RefSeq" id="WP_156858469.1">
    <property type="nucleotide sequence ID" value="NZ_WOWR01000004.1"/>
</dbReference>
<proteinExistence type="predicted"/>
<evidence type="ECO:0000313" key="2">
    <source>
        <dbReference type="Proteomes" id="UP000442695"/>
    </source>
</evidence>